<keyword evidence="4" id="KW-1185">Reference proteome</keyword>
<feature type="chain" id="PRO_5043025761" evidence="2">
    <location>
        <begin position="22"/>
        <end position="306"/>
    </location>
</feature>
<evidence type="ECO:0000313" key="4">
    <source>
        <dbReference type="Proteomes" id="UP001378592"/>
    </source>
</evidence>
<feature type="signal peptide" evidence="2">
    <location>
        <begin position="1"/>
        <end position="21"/>
    </location>
</feature>
<comment type="caution">
    <text evidence="3">The sequence shown here is derived from an EMBL/GenBank/DDBJ whole genome shotgun (WGS) entry which is preliminary data.</text>
</comment>
<keyword evidence="1" id="KW-0812">Transmembrane</keyword>
<proteinExistence type="predicted"/>
<dbReference type="AlphaFoldDB" id="A0AAN9VPP9"/>
<name>A0AAN9VPP9_9ORTH</name>
<sequence length="306" mass="34689">MAPPPLLLALSLSLLAGAGRALWLPPGSQPLCHFELPSEARCSLQATATGLCKVQMLPRDSCFENWDVCWHNISFIENINFTQKFDEERKNTSLEVYGYKGRRFLIITMQPEETWWQVDVPEGEHNITITGLTGSLNETNPLINTVYCEGCPPPRVSYSAYRQLHKFEILVSPSDEHNSNEDVSVYMASSNETDFSLDDCRNPELKLDKEAHGKTNESLVFEEVFSTEFCFLIEVTWEKTNRRYRCHLQNNMTEAPFHPAHASVEPPTWWVVGLVLLVILLALSSFVPLAIRKGSLHLSQLRCTSS</sequence>
<reference evidence="3 4" key="1">
    <citation type="submission" date="2024-03" db="EMBL/GenBank/DDBJ databases">
        <title>The genome assembly and annotation of the cricket Gryllus longicercus Weissman &amp; Gray.</title>
        <authorList>
            <person name="Szrajer S."/>
            <person name="Gray D."/>
            <person name="Ylla G."/>
        </authorList>
    </citation>
    <scope>NUCLEOTIDE SEQUENCE [LARGE SCALE GENOMIC DNA]</scope>
    <source>
        <strain evidence="3">DAG 2021-001</strain>
        <tissue evidence="3">Whole body minus gut</tissue>
    </source>
</reference>
<evidence type="ECO:0000256" key="1">
    <source>
        <dbReference type="SAM" id="Phobius"/>
    </source>
</evidence>
<protein>
    <submittedName>
        <fullName evidence="3">Uncharacterized protein</fullName>
    </submittedName>
</protein>
<gene>
    <name evidence="3" type="ORF">R5R35_013494</name>
</gene>
<feature type="transmembrane region" description="Helical" evidence="1">
    <location>
        <begin position="269"/>
        <end position="291"/>
    </location>
</feature>
<accession>A0AAN9VPP9</accession>
<organism evidence="3 4">
    <name type="scientific">Gryllus longicercus</name>
    <dbReference type="NCBI Taxonomy" id="2509291"/>
    <lineage>
        <taxon>Eukaryota</taxon>
        <taxon>Metazoa</taxon>
        <taxon>Ecdysozoa</taxon>
        <taxon>Arthropoda</taxon>
        <taxon>Hexapoda</taxon>
        <taxon>Insecta</taxon>
        <taxon>Pterygota</taxon>
        <taxon>Neoptera</taxon>
        <taxon>Polyneoptera</taxon>
        <taxon>Orthoptera</taxon>
        <taxon>Ensifera</taxon>
        <taxon>Gryllidea</taxon>
        <taxon>Grylloidea</taxon>
        <taxon>Gryllidae</taxon>
        <taxon>Gryllinae</taxon>
        <taxon>Gryllus</taxon>
    </lineage>
</organism>
<keyword evidence="1" id="KW-0472">Membrane</keyword>
<evidence type="ECO:0000256" key="2">
    <source>
        <dbReference type="SAM" id="SignalP"/>
    </source>
</evidence>
<keyword evidence="1" id="KW-1133">Transmembrane helix</keyword>
<keyword evidence="2" id="KW-0732">Signal</keyword>
<dbReference type="Proteomes" id="UP001378592">
    <property type="component" value="Unassembled WGS sequence"/>
</dbReference>
<dbReference type="EMBL" id="JAZDUA010000297">
    <property type="protein sequence ID" value="KAK7861864.1"/>
    <property type="molecule type" value="Genomic_DNA"/>
</dbReference>
<evidence type="ECO:0000313" key="3">
    <source>
        <dbReference type="EMBL" id="KAK7861864.1"/>
    </source>
</evidence>